<evidence type="ECO:0000256" key="1">
    <source>
        <dbReference type="SAM" id="MobiDB-lite"/>
    </source>
</evidence>
<dbReference type="EnsemblMetazoa" id="AMEM017733-RA">
    <property type="protein sequence ID" value="AMEM017733-PA"/>
    <property type="gene ID" value="AMEM017733"/>
</dbReference>
<keyword evidence="3" id="KW-1185">Reference proteome</keyword>
<feature type="compositionally biased region" description="Acidic residues" evidence="1">
    <location>
        <begin position="193"/>
        <end position="212"/>
    </location>
</feature>
<evidence type="ECO:0000313" key="2">
    <source>
        <dbReference type="EnsemblMetazoa" id="AMEM017733-PA"/>
    </source>
</evidence>
<evidence type="ECO:0000313" key="3">
    <source>
        <dbReference type="Proteomes" id="UP000075903"/>
    </source>
</evidence>
<dbReference type="VEuPathDB" id="VectorBase:AMEM017733"/>
<accession>A0A182VN00</accession>
<sequence>MLVAEEEDEDGEAADGGDETTDSEEEDEEEEVSGGVRLPGDGVCCARWPPVVVMTLAVTAGITCCHRPAEALDDEPPNGQPPFGAAAAAGLLPLEDEDEGAGETADTVRCGCWGGDGAAIATTDCCGWGTEAGRGEDDDASTVADGDGAALALVVLVEEEAASASLSRWRMARNFLCGLYASSIRLWLAPAPDEADDEDADEADDDDDDDEPTDRMTGVMVSPFWARCCAVPPIRSSSADEPELARCRMIGHAPDRVAASRGAAAEAADEMPPCW</sequence>
<reference evidence="2" key="1">
    <citation type="submission" date="2020-05" db="UniProtKB">
        <authorList>
            <consortium name="EnsemblMetazoa"/>
        </authorList>
    </citation>
    <scope>IDENTIFICATION</scope>
    <source>
        <strain evidence="2">MAF</strain>
    </source>
</reference>
<proteinExistence type="predicted"/>
<organism evidence="2 3">
    <name type="scientific">Anopheles merus</name>
    <name type="common">Mosquito</name>
    <dbReference type="NCBI Taxonomy" id="30066"/>
    <lineage>
        <taxon>Eukaryota</taxon>
        <taxon>Metazoa</taxon>
        <taxon>Ecdysozoa</taxon>
        <taxon>Arthropoda</taxon>
        <taxon>Hexapoda</taxon>
        <taxon>Insecta</taxon>
        <taxon>Pterygota</taxon>
        <taxon>Neoptera</taxon>
        <taxon>Endopterygota</taxon>
        <taxon>Diptera</taxon>
        <taxon>Nematocera</taxon>
        <taxon>Culicoidea</taxon>
        <taxon>Culicidae</taxon>
        <taxon>Anophelinae</taxon>
        <taxon>Anopheles</taxon>
    </lineage>
</organism>
<feature type="compositionally biased region" description="Acidic residues" evidence="1">
    <location>
        <begin position="1"/>
        <end position="32"/>
    </location>
</feature>
<protein>
    <submittedName>
        <fullName evidence="2">Uncharacterized protein</fullName>
    </submittedName>
</protein>
<dbReference type="Proteomes" id="UP000075903">
    <property type="component" value="Unassembled WGS sequence"/>
</dbReference>
<feature type="region of interest" description="Disordered" evidence="1">
    <location>
        <begin position="193"/>
        <end position="217"/>
    </location>
</feature>
<dbReference type="AlphaFoldDB" id="A0A182VN00"/>
<name>A0A182VN00_ANOME</name>
<feature type="region of interest" description="Disordered" evidence="1">
    <location>
        <begin position="1"/>
        <end position="39"/>
    </location>
</feature>